<dbReference type="Proteomes" id="UP001497497">
    <property type="component" value="Unassembled WGS sequence"/>
</dbReference>
<organism evidence="11 12">
    <name type="scientific">Lymnaea stagnalis</name>
    <name type="common">Great pond snail</name>
    <name type="synonym">Helix stagnalis</name>
    <dbReference type="NCBI Taxonomy" id="6523"/>
    <lineage>
        <taxon>Eukaryota</taxon>
        <taxon>Metazoa</taxon>
        <taxon>Spiralia</taxon>
        <taxon>Lophotrochozoa</taxon>
        <taxon>Mollusca</taxon>
        <taxon>Gastropoda</taxon>
        <taxon>Heterobranchia</taxon>
        <taxon>Euthyneura</taxon>
        <taxon>Panpulmonata</taxon>
        <taxon>Hygrophila</taxon>
        <taxon>Lymnaeoidea</taxon>
        <taxon>Lymnaeidae</taxon>
        <taxon>Lymnaea</taxon>
    </lineage>
</organism>
<evidence type="ECO:0000313" key="12">
    <source>
        <dbReference type="Proteomes" id="UP001497497"/>
    </source>
</evidence>
<keyword evidence="7 9" id="KW-1133">Transmembrane helix</keyword>
<keyword evidence="6" id="KW-0256">Endoplasmic reticulum</keyword>
<sequence>MATSIRRLLGLSCLLSVYVGLIAGVMNEDEFEGSRTLVLEHSFSLGSSEFTKRGTLMIQSLKGNKAQFTPGAALSQNDIRLLKQSSKSNGLYRIRIPTKTSGDTPIAFVSSATKACTILESGLEDEITVNFDQSGEVLGVSIRANIPACTGIEMPDANLTTWKTAVEVSTTVAGPMPDTQTYIEKMKRDEQEKLKNQDGDNRTFLGKYWMYIVPVVIMMVIMSSADQQAQGGGGR</sequence>
<evidence type="ECO:0000256" key="2">
    <source>
        <dbReference type="ARBA" id="ARBA00007695"/>
    </source>
</evidence>
<gene>
    <name evidence="11" type="ORF">GSLYS_00004561001</name>
</gene>
<evidence type="ECO:0000256" key="10">
    <source>
        <dbReference type="SAM" id="SignalP"/>
    </source>
</evidence>
<proteinExistence type="inferred from homology"/>
<keyword evidence="12" id="KW-1185">Reference proteome</keyword>
<comment type="similarity">
    <text evidence="2">Belongs to the EMC10 family.</text>
</comment>
<reference evidence="11 12" key="1">
    <citation type="submission" date="2024-04" db="EMBL/GenBank/DDBJ databases">
        <authorList>
            <consortium name="Genoscope - CEA"/>
            <person name="William W."/>
        </authorList>
    </citation>
    <scope>NUCLEOTIDE SEQUENCE [LARGE SCALE GENOMIC DNA]</scope>
</reference>
<dbReference type="AlphaFoldDB" id="A0AAV2HEF0"/>
<comment type="caution">
    <text evidence="11">The sequence shown here is derived from an EMBL/GenBank/DDBJ whole genome shotgun (WGS) entry which is preliminary data.</text>
</comment>
<feature type="chain" id="PRO_5043595426" description="ER membrane protein complex subunit 10" evidence="10">
    <location>
        <begin position="25"/>
        <end position="235"/>
    </location>
</feature>
<dbReference type="Pfam" id="PF21203">
    <property type="entry name" value="ECM10"/>
    <property type="match status" value="1"/>
</dbReference>
<feature type="transmembrane region" description="Helical" evidence="9">
    <location>
        <begin position="208"/>
        <end position="225"/>
    </location>
</feature>
<evidence type="ECO:0000256" key="6">
    <source>
        <dbReference type="ARBA" id="ARBA00022824"/>
    </source>
</evidence>
<dbReference type="CDD" id="cd22209">
    <property type="entry name" value="EMC10"/>
    <property type="match status" value="1"/>
</dbReference>
<dbReference type="EMBL" id="CAXITT010000069">
    <property type="protein sequence ID" value="CAL1530428.1"/>
    <property type="molecule type" value="Genomic_DNA"/>
</dbReference>
<protein>
    <recommendedName>
        <fullName evidence="3">ER membrane protein complex subunit 10</fullName>
    </recommendedName>
</protein>
<evidence type="ECO:0000256" key="4">
    <source>
        <dbReference type="ARBA" id="ARBA00022692"/>
    </source>
</evidence>
<name>A0AAV2HEF0_LYMST</name>
<dbReference type="GO" id="GO:0072546">
    <property type="term" value="C:EMC complex"/>
    <property type="evidence" value="ECO:0007669"/>
    <property type="project" value="TreeGrafter"/>
</dbReference>
<evidence type="ECO:0000256" key="8">
    <source>
        <dbReference type="ARBA" id="ARBA00023136"/>
    </source>
</evidence>
<evidence type="ECO:0000256" key="9">
    <source>
        <dbReference type="SAM" id="Phobius"/>
    </source>
</evidence>
<keyword evidence="5 10" id="KW-0732">Signal</keyword>
<evidence type="ECO:0000313" key="11">
    <source>
        <dbReference type="EMBL" id="CAL1530428.1"/>
    </source>
</evidence>
<evidence type="ECO:0000256" key="5">
    <source>
        <dbReference type="ARBA" id="ARBA00022729"/>
    </source>
</evidence>
<accession>A0AAV2HEF0</accession>
<evidence type="ECO:0000256" key="3">
    <source>
        <dbReference type="ARBA" id="ARBA00020105"/>
    </source>
</evidence>
<comment type="subcellular location">
    <subcellularLocation>
        <location evidence="1">Endoplasmic reticulum membrane</location>
        <topology evidence="1">Single-pass type I membrane protein</topology>
    </subcellularLocation>
</comment>
<evidence type="ECO:0000256" key="1">
    <source>
        <dbReference type="ARBA" id="ARBA00004115"/>
    </source>
</evidence>
<keyword evidence="4 9" id="KW-0812">Transmembrane</keyword>
<dbReference type="PANTHER" id="PTHR21397:SF4">
    <property type="entry name" value="ER MEMBRANE PROTEIN COMPLEX SUBUNIT 10"/>
    <property type="match status" value="1"/>
</dbReference>
<keyword evidence="8 9" id="KW-0472">Membrane</keyword>
<dbReference type="PANTHER" id="PTHR21397">
    <property type="entry name" value="CHROMATIN COMPLEXES SUBUNIT BAP18-RELATED"/>
    <property type="match status" value="1"/>
</dbReference>
<feature type="signal peptide" evidence="10">
    <location>
        <begin position="1"/>
        <end position="24"/>
    </location>
</feature>
<evidence type="ECO:0000256" key="7">
    <source>
        <dbReference type="ARBA" id="ARBA00022989"/>
    </source>
</evidence>